<gene>
    <name evidence="1" type="ORF">CGI_10008654</name>
</gene>
<dbReference type="InParanoid" id="K1RET1"/>
<sequence>MSGKHGKDYKKVAYRERDDINKCIRKLMALPLIPEEHIKPSFEKISASVQDGPLKDVINYVEHTWITSRTWPISSWCTFNQSIRTNNEVEGWHTRMNKQKARGSHNLPFYVLLELLRKEADLLPLQRLLVDEGKLQCLQRKSSKLIQARIFRLWETYSSGDLSTSSLLKKLGML</sequence>
<evidence type="ECO:0000313" key="1">
    <source>
        <dbReference type="EMBL" id="EKC32566.1"/>
    </source>
</evidence>
<dbReference type="AlphaFoldDB" id="K1RET1"/>
<accession>K1RET1</accession>
<dbReference type="EMBL" id="JH818305">
    <property type="protein sequence ID" value="EKC32566.1"/>
    <property type="molecule type" value="Genomic_DNA"/>
</dbReference>
<evidence type="ECO:0008006" key="2">
    <source>
        <dbReference type="Google" id="ProtNLM"/>
    </source>
</evidence>
<dbReference type="HOGENOM" id="CLU_015060_7_0_1"/>
<reference evidence="1" key="1">
    <citation type="journal article" date="2012" name="Nature">
        <title>The oyster genome reveals stress adaptation and complexity of shell formation.</title>
        <authorList>
            <person name="Zhang G."/>
            <person name="Fang X."/>
            <person name="Guo X."/>
            <person name="Li L."/>
            <person name="Luo R."/>
            <person name="Xu F."/>
            <person name="Yang P."/>
            <person name="Zhang L."/>
            <person name="Wang X."/>
            <person name="Qi H."/>
            <person name="Xiong Z."/>
            <person name="Que H."/>
            <person name="Xie Y."/>
            <person name="Holland P.W."/>
            <person name="Paps J."/>
            <person name="Zhu Y."/>
            <person name="Wu F."/>
            <person name="Chen Y."/>
            <person name="Wang J."/>
            <person name="Peng C."/>
            <person name="Meng J."/>
            <person name="Yang L."/>
            <person name="Liu J."/>
            <person name="Wen B."/>
            <person name="Zhang N."/>
            <person name="Huang Z."/>
            <person name="Zhu Q."/>
            <person name="Feng Y."/>
            <person name="Mount A."/>
            <person name="Hedgecock D."/>
            <person name="Xu Z."/>
            <person name="Liu Y."/>
            <person name="Domazet-Loso T."/>
            <person name="Du Y."/>
            <person name="Sun X."/>
            <person name="Zhang S."/>
            <person name="Liu B."/>
            <person name="Cheng P."/>
            <person name="Jiang X."/>
            <person name="Li J."/>
            <person name="Fan D."/>
            <person name="Wang W."/>
            <person name="Fu W."/>
            <person name="Wang T."/>
            <person name="Wang B."/>
            <person name="Zhang J."/>
            <person name="Peng Z."/>
            <person name="Li Y."/>
            <person name="Li N."/>
            <person name="Wang J."/>
            <person name="Chen M."/>
            <person name="He Y."/>
            <person name="Tan F."/>
            <person name="Song X."/>
            <person name="Zheng Q."/>
            <person name="Huang R."/>
            <person name="Yang H."/>
            <person name="Du X."/>
            <person name="Chen L."/>
            <person name="Yang M."/>
            <person name="Gaffney P.M."/>
            <person name="Wang S."/>
            <person name="Luo L."/>
            <person name="She Z."/>
            <person name="Ming Y."/>
            <person name="Huang W."/>
            <person name="Zhang S."/>
            <person name="Huang B."/>
            <person name="Zhang Y."/>
            <person name="Qu T."/>
            <person name="Ni P."/>
            <person name="Miao G."/>
            <person name="Wang J."/>
            <person name="Wang Q."/>
            <person name="Steinberg C.E."/>
            <person name="Wang H."/>
            <person name="Li N."/>
            <person name="Qian L."/>
            <person name="Zhang G."/>
            <person name="Li Y."/>
            <person name="Yang H."/>
            <person name="Liu X."/>
            <person name="Wang J."/>
            <person name="Yin Y."/>
            <person name="Wang J."/>
        </authorList>
    </citation>
    <scope>NUCLEOTIDE SEQUENCE [LARGE SCALE GENOMIC DNA]</scope>
    <source>
        <strain evidence="1">05x7-T-G4-1.051#20</strain>
    </source>
</reference>
<name>K1RET1_MAGGI</name>
<proteinExistence type="predicted"/>
<organism evidence="1">
    <name type="scientific">Magallana gigas</name>
    <name type="common">Pacific oyster</name>
    <name type="synonym">Crassostrea gigas</name>
    <dbReference type="NCBI Taxonomy" id="29159"/>
    <lineage>
        <taxon>Eukaryota</taxon>
        <taxon>Metazoa</taxon>
        <taxon>Spiralia</taxon>
        <taxon>Lophotrochozoa</taxon>
        <taxon>Mollusca</taxon>
        <taxon>Bivalvia</taxon>
        <taxon>Autobranchia</taxon>
        <taxon>Pteriomorphia</taxon>
        <taxon>Ostreida</taxon>
        <taxon>Ostreoidea</taxon>
        <taxon>Ostreidae</taxon>
        <taxon>Magallana</taxon>
    </lineage>
</organism>
<protein>
    <recommendedName>
        <fullName evidence="2">MULE transposase domain-containing protein</fullName>
    </recommendedName>
</protein>